<accession>A0A398B7R7</accession>
<dbReference type="RefSeq" id="WP_119117106.1">
    <property type="nucleotide sequence ID" value="NZ_QWVS01000016.1"/>
</dbReference>
<feature type="transmembrane region" description="Helical" evidence="1">
    <location>
        <begin position="103"/>
        <end position="124"/>
    </location>
</feature>
<dbReference type="Pfam" id="PF05975">
    <property type="entry name" value="EcsB"/>
    <property type="match status" value="1"/>
</dbReference>
<feature type="transmembrane region" description="Helical" evidence="1">
    <location>
        <begin position="375"/>
        <end position="395"/>
    </location>
</feature>
<feature type="transmembrane region" description="Helical" evidence="1">
    <location>
        <begin position="349"/>
        <end position="369"/>
    </location>
</feature>
<dbReference type="GO" id="GO:0016020">
    <property type="term" value="C:membrane"/>
    <property type="evidence" value="ECO:0007669"/>
    <property type="project" value="InterPro"/>
</dbReference>
<organism evidence="2 3">
    <name type="scientific">Peribacillus asahii</name>
    <dbReference type="NCBI Taxonomy" id="228899"/>
    <lineage>
        <taxon>Bacteria</taxon>
        <taxon>Bacillati</taxon>
        <taxon>Bacillota</taxon>
        <taxon>Bacilli</taxon>
        <taxon>Bacillales</taxon>
        <taxon>Bacillaceae</taxon>
        <taxon>Peribacillus</taxon>
    </lineage>
</organism>
<dbReference type="EMBL" id="QWVS01000016">
    <property type="protein sequence ID" value="RID86169.1"/>
    <property type="molecule type" value="Genomic_DNA"/>
</dbReference>
<dbReference type="Proteomes" id="UP000266016">
    <property type="component" value="Unassembled WGS sequence"/>
</dbReference>
<proteinExistence type="predicted"/>
<dbReference type="PIRSF" id="PIRSF037259">
    <property type="entry name" value="EcsB_ABC"/>
    <property type="match status" value="1"/>
</dbReference>
<feature type="transmembrane region" description="Helical" evidence="1">
    <location>
        <begin position="169"/>
        <end position="184"/>
    </location>
</feature>
<keyword evidence="3" id="KW-1185">Reference proteome</keyword>
<evidence type="ECO:0000313" key="2">
    <source>
        <dbReference type="EMBL" id="RID86169.1"/>
    </source>
</evidence>
<feature type="transmembrane region" description="Helical" evidence="1">
    <location>
        <begin position="21"/>
        <end position="45"/>
    </location>
</feature>
<feature type="transmembrane region" description="Helical" evidence="1">
    <location>
        <begin position="51"/>
        <end position="70"/>
    </location>
</feature>
<feature type="transmembrane region" description="Helical" evidence="1">
    <location>
        <begin position="190"/>
        <end position="209"/>
    </location>
</feature>
<feature type="transmembrane region" description="Helical" evidence="1">
    <location>
        <begin position="307"/>
        <end position="328"/>
    </location>
</feature>
<feature type="transmembrane region" description="Helical" evidence="1">
    <location>
        <begin position="136"/>
        <end position="157"/>
    </location>
</feature>
<protein>
    <submittedName>
        <fullName evidence="2">ABC transporter permease</fullName>
    </submittedName>
</protein>
<keyword evidence="1" id="KW-1133">Transmembrane helix</keyword>
<evidence type="ECO:0000313" key="3">
    <source>
        <dbReference type="Proteomes" id="UP000266016"/>
    </source>
</evidence>
<evidence type="ECO:0000256" key="1">
    <source>
        <dbReference type="SAM" id="Phobius"/>
    </source>
</evidence>
<comment type="caution">
    <text evidence="2">The sequence shown here is derived from an EMBL/GenBank/DDBJ whole genome shotgun (WGS) entry which is preliminary data.</text>
</comment>
<dbReference type="InterPro" id="IPR010288">
    <property type="entry name" value="EcsB_ABC"/>
</dbReference>
<feature type="transmembrane region" description="Helical" evidence="1">
    <location>
        <begin position="283"/>
        <end position="301"/>
    </location>
</feature>
<name>A0A398B7R7_9BACI</name>
<gene>
    <name evidence="2" type="ORF">D1953_10375</name>
</gene>
<sequence length="402" mass="46250">MNSGQFWKERFVSYSKEMQKYLRYIFNGHLVFVMVIAFGGAAYYYSNWVKTLHSDFPAVPIMAVILALLVTRSPIHTFLREADTVFILPVETQLKAYFTRSILLSWFLQSYMLLLVLAALMPMYAKVTGSGMNDFVTVLIVLLLVKIINLNTHWHVLKYQEVSTSRIDVLLRFVINVVLLYVVLDKASIWVSVLILCILLGLFAYYHGATRQKALQWERLVALESKRLQAFYKLANLFTDVPSLGSKVARRKWLDFVLSFIPYKQSSTYMYLYGRTFLRANDYAGLLVRLTLVGSVILVVLSNQWAYLFVVVLFLFITAIQLLPVWKVHEWKIWVSLYPLPANMREATVIRWISYFLSLEAVIFVVVLLCKGEGMSAGLALIAGILFIVGFKSYAVKKIRTF</sequence>
<reference evidence="2 3" key="1">
    <citation type="submission" date="2018-08" db="EMBL/GenBank/DDBJ databases">
        <title>Bacillus jemisoniae sp. nov., Bacillus chryseoplanitiae sp. nov., Bacillus resnikiae sp. nov., and Bacillus frankliniae sp. nov., isolated from Viking spacecraft and associated surfaces.</title>
        <authorList>
            <person name="Seuylemezian A."/>
            <person name="Vaishampayan P."/>
        </authorList>
    </citation>
    <scope>NUCLEOTIDE SEQUENCE [LARGE SCALE GENOMIC DNA]</scope>
    <source>
        <strain evidence="2 3">MA001</strain>
    </source>
</reference>
<keyword evidence="1" id="KW-0472">Membrane</keyword>
<keyword evidence="1" id="KW-0812">Transmembrane</keyword>
<dbReference type="AlphaFoldDB" id="A0A398B7R7"/>